<organism evidence="2 3">
    <name type="scientific">Rubellimicrobium mesophilum DSM 19309</name>
    <dbReference type="NCBI Taxonomy" id="442562"/>
    <lineage>
        <taxon>Bacteria</taxon>
        <taxon>Pseudomonadati</taxon>
        <taxon>Pseudomonadota</taxon>
        <taxon>Alphaproteobacteria</taxon>
        <taxon>Rhodobacterales</taxon>
        <taxon>Roseobacteraceae</taxon>
        <taxon>Rubellimicrobium</taxon>
    </lineage>
</organism>
<sequence length="279" mass="30161">MRKSIAIPVAAVALTGAALAALALRPGGNLSAEFERRLAGLVPGPVGAPLTEADLGHLPEPVRRYLRRAGALGKPPVSSVHTMFEATLYGAPGAPGMTGPAHQIDVVDPPRRLFFMTTRMHGLPVAVFHDYRPEEATMRARAARLIDMVDVSGPDLARTETVTLLNDLCVFAPSALVRPEFGWTPIDATHAGVTFAAGPHVVSATLVFDAEGDLVDFVSDDRGELQPDGGLRVQRWTTPLSDYREFDGRRVATRGEAIWHRTEGAFTYGRFDVRKVTFD</sequence>
<feature type="chain" id="PRO_5001496205" evidence="1">
    <location>
        <begin position="21"/>
        <end position="279"/>
    </location>
</feature>
<gene>
    <name evidence="2" type="ORF">Rumeso_01645</name>
</gene>
<name>A0A017HQB3_9RHOB</name>
<accession>A0A017HQB3</accession>
<dbReference type="RefSeq" id="WP_051520876.1">
    <property type="nucleotide sequence ID" value="NZ_KK088521.1"/>
</dbReference>
<keyword evidence="3" id="KW-1185">Reference proteome</keyword>
<dbReference type="HOGENOM" id="CLU_064054_1_1_5"/>
<dbReference type="Pfam" id="PF20181">
    <property type="entry name" value="DUF6544"/>
    <property type="match status" value="1"/>
</dbReference>
<proteinExistence type="predicted"/>
<dbReference type="AlphaFoldDB" id="A0A017HQB3"/>
<evidence type="ECO:0000256" key="1">
    <source>
        <dbReference type="SAM" id="SignalP"/>
    </source>
</evidence>
<dbReference type="STRING" id="442562.Rumeso_01645"/>
<evidence type="ECO:0000313" key="3">
    <source>
        <dbReference type="Proteomes" id="UP000019666"/>
    </source>
</evidence>
<feature type="signal peptide" evidence="1">
    <location>
        <begin position="1"/>
        <end position="20"/>
    </location>
</feature>
<dbReference type="Proteomes" id="UP000019666">
    <property type="component" value="Unassembled WGS sequence"/>
</dbReference>
<comment type="caution">
    <text evidence="2">The sequence shown here is derived from an EMBL/GenBank/DDBJ whole genome shotgun (WGS) entry which is preliminary data.</text>
</comment>
<evidence type="ECO:0000313" key="2">
    <source>
        <dbReference type="EMBL" id="EYD76687.1"/>
    </source>
</evidence>
<protein>
    <submittedName>
        <fullName evidence="2">Uncharacterized protein</fullName>
    </submittedName>
</protein>
<dbReference type="InterPro" id="IPR046674">
    <property type="entry name" value="DUF6544"/>
</dbReference>
<reference evidence="2 3" key="1">
    <citation type="submission" date="2013-02" db="EMBL/GenBank/DDBJ databases">
        <authorList>
            <person name="Fiebig A."/>
            <person name="Goeker M."/>
            <person name="Klenk H.-P.P."/>
        </authorList>
    </citation>
    <scope>NUCLEOTIDE SEQUENCE [LARGE SCALE GENOMIC DNA]</scope>
    <source>
        <strain evidence="2 3">DSM 19309</strain>
    </source>
</reference>
<dbReference type="EMBL" id="AOSK01000041">
    <property type="protein sequence ID" value="EYD76687.1"/>
    <property type="molecule type" value="Genomic_DNA"/>
</dbReference>
<keyword evidence="1" id="KW-0732">Signal</keyword>
<dbReference type="OrthoDB" id="3671061at2"/>